<dbReference type="InterPro" id="IPR051258">
    <property type="entry name" value="Diverse_Substrate_Transporter"/>
</dbReference>
<keyword evidence="3 6" id="KW-0812">Transmembrane</keyword>
<protein>
    <recommendedName>
        <fullName evidence="7">EamA domain-containing protein</fullName>
    </recommendedName>
</protein>
<feature type="domain" description="EamA" evidence="7">
    <location>
        <begin position="168"/>
        <end position="301"/>
    </location>
</feature>
<dbReference type="PANTHER" id="PTHR42920:SF11">
    <property type="entry name" value="INNER MEMBRANE PROTEIN YTFF"/>
    <property type="match status" value="1"/>
</dbReference>
<keyword evidence="4 6" id="KW-1133">Transmembrane helix</keyword>
<reference evidence="8 9" key="1">
    <citation type="journal article" date="2015" name="Antonie Van Leeuwenhoek">
        <title>Bosea vaviloviae sp. nov., a new species of slow-growing rhizobia isolated from nodules of the relict species Vavilovia formosa (Stev.) Fed.</title>
        <authorList>
            <person name="Safronova V.I."/>
            <person name="Kuznetsova I.G."/>
            <person name="Sazanova A.L."/>
            <person name="Kimeklis A.K."/>
            <person name="Belimov A.A."/>
            <person name="Andronov E.E."/>
            <person name="Pinaev A.G."/>
            <person name="Chizhevskaya E.P."/>
            <person name="Pukhaev A.R."/>
            <person name="Popov K.P."/>
            <person name="Willems A."/>
            <person name="Tikhonovich I.A."/>
        </authorList>
    </citation>
    <scope>NUCLEOTIDE SEQUENCE [LARGE SCALE GENOMIC DNA]</scope>
    <source>
        <strain evidence="8 9">Vaf18</strain>
    </source>
</reference>
<name>A0A1D7U5C2_9HYPH</name>
<evidence type="ECO:0000256" key="4">
    <source>
        <dbReference type="ARBA" id="ARBA00022989"/>
    </source>
</evidence>
<comment type="subcellular location">
    <subcellularLocation>
        <location evidence="1">Cell membrane</location>
        <topology evidence="1">Multi-pass membrane protein</topology>
    </subcellularLocation>
</comment>
<evidence type="ECO:0000256" key="2">
    <source>
        <dbReference type="ARBA" id="ARBA00022475"/>
    </source>
</evidence>
<dbReference type="InterPro" id="IPR037185">
    <property type="entry name" value="EmrE-like"/>
</dbReference>
<dbReference type="Proteomes" id="UP000094969">
    <property type="component" value="Chromosome"/>
</dbReference>
<feature type="transmembrane region" description="Helical" evidence="6">
    <location>
        <begin position="113"/>
        <end position="133"/>
    </location>
</feature>
<evidence type="ECO:0000256" key="1">
    <source>
        <dbReference type="ARBA" id="ARBA00004651"/>
    </source>
</evidence>
<dbReference type="GO" id="GO:0005886">
    <property type="term" value="C:plasma membrane"/>
    <property type="evidence" value="ECO:0007669"/>
    <property type="project" value="UniProtKB-SubCell"/>
</dbReference>
<dbReference type="EMBL" id="CP017147">
    <property type="protein sequence ID" value="AOO82575.1"/>
    <property type="molecule type" value="Genomic_DNA"/>
</dbReference>
<evidence type="ECO:0000259" key="7">
    <source>
        <dbReference type="Pfam" id="PF00892"/>
    </source>
</evidence>
<evidence type="ECO:0000313" key="8">
    <source>
        <dbReference type="EMBL" id="AOO82575.1"/>
    </source>
</evidence>
<evidence type="ECO:0000313" key="9">
    <source>
        <dbReference type="Proteomes" id="UP000094969"/>
    </source>
</evidence>
<feature type="domain" description="EamA" evidence="7">
    <location>
        <begin position="26"/>
        <end position="154"/>
    </location>
</feature>
<dbReference type="SUPFAM" id="SSF103481">
    <property type="entry name" value="Multidrug resistance efflux transporter EmrE"/>
    <property type="match status" value="1"/>
</dbReference>
<feature type="transmembrane region" description="Helical" evidence="6">
    <location>
        <begin position="21"/>
        <end position="39"/>
    </location>
</feature>
<feature type="transmembrane region" description="Helical" evidence="6">
    <location>
        <begin position="284"/>
        <end position="302"/>
    </location>
</feature>
<dbReference type="AlphaFoldDB" id="A0A1D7U5C2"/>
<dbReference type="KEGG" id="bvv:BHK69_20915"/>
<dbReference type="PANTHER" id="PTHR42920">
    <property type="entry name" value="OS03G0707200 PROTEIN-RELATED"/>
    <property type="match status" value="1"/>
</dbReference>
<dbReference type="OrthoDB" id="7743310at2"/>
<keyword evidence="5 6" id="KW-0472">Membrane</keyword>
<feature type="transmembrane region" description="Helical" evidence="6">
    <location>
        <begin position="223"/>
        <end position="246"/>
    </location>
</feature>
<evidence type="ECO:0000256" key="3">
    <source>
        <dbReference type="ARBA" id="ARBA00022692"/>
    </source>
</evidence>
<feature type="transmembrane region" description="Helical" evidence="6">
    <location>
        <begin position="86"/>
        <end position="107"/>
    </location>
</feature>
<evidence type="ECO:0000256" key="6">
    <source>
        <dbReference type="SAM" id="Phobius"/>
    </source>
</evidence>
<dbReference type="InterPro" id="IPR000620">
    <property type="entry name" value="EamA_dom"/>
</dbReference>
<sequence length="329" mass="34759">MHKILPLSEPMLARDRQRWRLAFGGMVVAMVIFGANFVVSRHAILNGLSPHDLLALRFGTAGLILLPTFLSGGLSTCGGVGWGRGATLAIMSGLPMSYLLLTGLTYAPAAHGATIGPGLVTVIGIVGGVILFATALTRQLVLGIGAVLFGLACLAIAGSTHTNPTILLGDLCFLGVGLIWGCYPLLIQLWRVDALKATAIVSVLSMVYLPFYALFYFRGFDVAPWWVIVLHGINQGVLNVILGLWIWSWAARVLGPAVVGRFPPMIPVIGTLLGIPVLGEIPGGLQIAGIGLIIGGLFVASWRRSAPAALEPHQAEIPDDADGEPQRQR</sequence>
<gene>
    <name evidence="8" type="ORF">BHK69_20915</name>
</gene>
<feature type="transmembrane region" description="Helical" evidence="6">
    <location>
        <begin position="140"/>
        <end position="160"/>
    </location>
</feature>
<feature type="transmembrane region" description="Helical" evidence="6">
    <location>
        <begin position="54"/>
        <end position="74"/>
    </location>
</feature>
<keyword evidence="9" id="KW-1185">Reference proteome</keyword>
<keyword evidence="2" id="KW-1003">Cell membrane</keyword>
<evidence type="ECO:0000256" key="5">
    <source>
        <dbReference type="ARBA" id="ARBA00023136"/>
    </source>
</evidence>
<organism evidence="8 9">
    <name type="scientific">Bosea vaviloviae</name>
    <dbReference type="NCBI Taxonomy" id="1526658"/>
    <lineage>
        <taxon>Bacteria</taxon>
        <taxon>Pseudomonadati</taxon>
        <taxon>Pseudomonadota</taxon>
        <taxon>Alphaproteobacteria</taxon>
        <taxon>Hyphomicrobiales</taxon>
        <taxon>Boseaceae</taxon>
        <taxon>Bosea</taxon>
    </lineage>
</organism>
<feature type="transmembrane region" description="Helical" evidence="6">
    <location>
        <begin position="166"/>
        <end position="186"/>
    </location>
</feature>
<feature type="transmembrane region" description="Helical" evidence="6">
    <location>
        <begin position="258"/>
        <end position="278"/>
    </location>
</feature>
<dbReference type="RefSeq" id="WP_069691781.1">
    <property type="nucleotide sequence ID" value="NZ_CP017147.1"/>
</dbReference>
<accession>A0A1D7U5C2</accession>
<dbReference type="Pfam" id="PF00892">
    <property type="entry name" value="EamA"/>
    <property type="match status" value="2"/>
</dbReference>
<feature type="transmembrane region" description="Helical" evidence="6">
    <location>
        <begin position="198"/>
        <end position="217"/>
    </location>
</feature>
<proteinExistence type="predicted"/>